<dbReference type="Proteomes" id="UP000238649">
    <property type="component" value="Unassembled WGS sequence"/>
</dbReference>
<gene>
    <name evidence="2" type="ORF">CJ671_08125</name>
</gene>
<reference evidence="2 3" key="1">
    <citation type="submission" date="2017-09" db="EMBL/GenBank/DDBJ databases">
        <title>Reassesment of A. cryaerophilus.</title>
        <authorList>
            <person name="Perez-Cataluna A."/>
            <person name="Collado L."/>
            <person name="Salgado O."/>
            <person name="Lefinanco V."/>
            <person name="Figueras M.J."/>
        </authorList>
    </citation>
    <scope>NUCLEOTIDE SEQUENCE [LARGE SCALE GENOMIC DNA]</scope>
    <source>
        <strain evidence="2 3">LMG 9871</strain>
    </source>
</reference>
<dbReference type="InterPro" id="IPR029060">
    <property type="entry name" value="PIN-like_dom_sf"/>
</dbReference>
<feature type="domain" description="PIN" evidence="1">
    <location>
        <begin position="5"/>
        <end position="142"/>
    </location>
</feature>
<dbReference type="EMBL" id="NXGH01000023">
    <property type="protein sequence ID" value="PRM88866.1"/>
    <property type="molecule type" value="Genomic_DNA"/>
</dbReference>
<evidence type="ECO:0000259" key="1">
    <source>
        <dbReference type="Pfam" id="PF01850"/>
    </source>
</evidence>
<dbReference type="SUPFAM" id="SSF88723">
    <property type="entry name" value="PIN domain-like"/>
    <property type="match status" value="1"/>
</dbReference>
<protein>
    <recommendedName>
        <fullName evidence="1">PIN domain-containing protein</fullName>
    </recommendedName>
</protein>
<organism evidence="2 3">
    <name type="scientific">Aliarcobacter cryaerophilus</name>
    <dbReference type="NCBI Taxonomy" id="28198"/>
    <lineage>
        <taxon>Bacteria</taxon>
        <taxon>Pseudomonadati</taxon>
        <taxon>Campylobacterota</taxon>
        <taxon>Epsilonproteobacteria</taxon>
        <taxon>Campylobacterales</taxon>
        <taxon>Arcobacteraceae</taxon>
        <taxon>Aliarcobacter</taxon>
    </lineage>
</organism>
<dbReference type="CDD" id="cd09854">
    <property type="entry name" value="PIN_VapC-like"/>
    <property type="match status" value="1"/>
</dbReference>
<dbReference type="OrthoDB" id="5373272at2"/>
<dbReference type="InterPro" id="IPR002716">
    <property type="entry name" value="PIN_dom"/>
</dbReference>
<proteinExistence type="predicted"/>
<accession>A0A2S9SQL1</accession>
<evidence type="ECO:0000313" key="3">
    <source>
        <dbReference type="Proteomes" id="UP000238649"/>
    </source>
</evidence>
<dbReference type="Pfam" id="PF01850">
    <property type="entry name" value="PIN"/>
    <property type="match status" value="1"/>
</dbReference>
<evidence type="ECO:0000313" key="2">
    <source>
        <dbReference type="EMBL" id="PRM88866.1"/>
    </source>
</evidence>
<comment type="caution">
    <text evidence="2">The sequence shown here is derived from an EMBL/GenBank/DDBJ whole genome shotgun (WGS) entry which is preliminary data.</text>
</comment>
<dbReference type="AlphaFoldDB" id="A0A2S9SQL1"/>
<sequence length="178" mass="20570">MLNRIYLDTNILLDLLVDENKFSDYSKIRTNMELIKSSKELVYNYISNGADLYINTSTLTNISFLLSERAKVSNENIANEFLKIEASDIFKVIDEVKELRINASTFSKNNNTDYEDTLQYFCAKSSNCDVIITNDENFPKLDIPLVRTNPKFENYTPENTQEKKGVIDNIINLVRKTK</sequence>
<dbReference type="RefSeq" id="WP_105912212.1">
    <property type="nucleotide sequence ID" value="NZ_NXGH01000023.1"/>
</dbReference>
<name>A0A2S9SQL1_9BACT</name>